<dbReference type="GO" id="GO:0032259">
    <property type="term" value="P:methylation"/>
    <property type="evidence" value="ECO:0007669"/>
    <property type="project" value="UniProtKB-KW"/>
</dbReference>
<dbReference type="OrthoDB" id="5298787at2"/>
<dbReference type="AlphaFoldDB" id="A0A1G6AZ18"/>
<evidence type="ECO:0000313" key="2">
    <source>
        <dbReference type="EMBL" id="SDB13594.1"/>
    </source>
</evidence>
<dbReference type="Proteomes" id="UP000198771">
    <property type="component" value="Unassembled WGS sequence"/>
</dbReference>
<sequence>MEENKAKESALLRAWRSLLDPQKIPGPVLDLACGDGRNGIFAARLGLPVICCDRSRQALRQARAAARDAGVTIRLWWKDLEVEGQPHLPANAFGAVFVFRYLHRPLMPEILRAVRPGGYVFYETFTEGQTRYGPPRNPAHLLKPGELAVIFAEWDRLEYFEGELQNPDRAMARIVARKPG</sequence>
<dbReference type="GO" id="GO:0008168">
    <property type="term" value="F:methyltransferase activity"/>
    <property type="evidence" value="ECO:0007669"/>
    <property type="project" value="UniProtKB-KW"/>
</dbReference>
<keyword evidence="3" id="KW-1185">Reference proteome</keyword>
<dbReference type="Gene3D" id="3.40.50.150">
    <property type="entry name" value="Vaccinia Virus protein VP39"/>
    <property type="match status" value="1"/>
</dbReference>
<dbReference type="InterPro" id="IPR029063">
    <property type="entry name" value="SAM-dependent_MTases_sf"/>
</dbReference>
<name>A0A1G6AZ18_9BACT</name>
<dbReference type="SUPFAM" id="SSF53335">
    <property type="entry name" value="S-adenosyl-L-methionine-dependent methyltransferases"/>
    <property type="match status" value="1"/>
</dbReference>
<evidence type="ECO:0000313" key="3">
    <source>
        <dbReference type="Proteomes" id="UP000198771"/>
    </source>
</evidence>
<gene>
    <name evidence="2" type="ORF">SAMN05660653_00668</name>
</gene>
<dbReference type="RefSeq" id="WP_092117223.1">
    <property type="nucleotide sequence ID" value="NZ_FMXO01000003.1"/>
</dbReference>
<protein>
    <submittedName>
        <fullName evidence="2">Methyltransferase domain-containing protein</fullName>
    </submittedName>
</protein>
<reference evidence="2 3" key="1">
    <citation type="submission" date="2016-10" db="EMBL/GenBank/DDBJ databases">
        <authorList>
            <person name="de Groot N.N."/>
        </authorList>
    </citation>
    <scope>NUCLEOTIDE SEQUENCE [LARGE SCALE GENOMIC DNA]</scope>
    <source>
        <strain evidence="2 3">ASO4-2</strain>
    </source>
</reference>
<keyword evidence="2" id="KW-0489">Methyltransferase</keyword>
<organism evidence="2 3">
    <name type="scientific">Desulfonatronum thiosulfatophilum</name>
    <dbReference type="NCBI Taxonomy" id="617002"/>
    <lineage>
        <taxon>Bacteria</taxon>
        <taxon>Pseudomonadati</taxon>
        <taxon>Thermodesulfobacteriota</taxon>
        <taxon>Desulfovibrionia</taxon>
        <taxon>Desulfovibrionales</taxon>
        <taxon>Desulfonatronaceae</taxon>
        <taxon>Desulfonatronum</taxon>
    </lineage>
</organism>
<evidence type="ECO:0000259" key="1">
    <source>
        <dbReference type="Pfam" id="PF13649"/>
    </source>
</evidence>
<keyword evidence="2" id="KW-0808">Transferase</keyword>
<proteinExistence type="predicted"/>
<dbReference type="EMBL" id="FMXO01000003">
    <property type="protein sequence ID" value="SDB13594.1"/>
    <property type="molecule type" value="Genomic_DNA"/>
</dbReference>
<dbReference type="STRING" id="617002.SAMN05660653_00668"/>
<dbReference type="InterPro" id="IPR041698">
    <property type="entry name" value="Methyltransf_25"/>
</dbReference>
<feature type="domain" description="Methyltransferase" evidence="1">
    <location>
        <begin position="28"/>
        <end position="118"/>
    </location>
</feature>
<accession>A0A1G6AZ18</accession>
<dbReference type="Pfam" id="PF13649">
    <property type="entry name" value="Methyltransf_25"/>
    <property type="match status" value="1"/>
</dbReference>